<dbReference type="InterPro" id="IPR050066">
    <property type="entry name" value="UvrABC_protein_C"/>
</dbReference>
<evidence type="ECO:0000256" key="1">
    <source>
        <dbReference type="ARBA" id="ARBA00022490"/>
    </source>
</evidence>
<keyword evidence="2 7" id="KW-0227">DNA damage</keyword>
<evidence type="ECO:0000259" key="8">
    <source>
        <dbReference type="PROSITE" id="PS50164"/>
    </source>
</evidence>
<proteinExistence type="inferred from homology"/>
<dbReference type="PROSITE" id="PS50164">
    <property type="entry name" value="GIY_YIG"/>
    <property type="match status" value="1"/>
</dbReference>
<evidence type="ECO:0000256" key="5">
    <source>
        <dbReference type="ARBA" id="ARBA00023204"/>
    </source>
</evidence>
<keyword evidence="4 7" id="KW-0267">Excision nuclease</keyword>
<comment type="caution">
    <text evidence="10">The sequence shown here is derived from an EMBL/GenBank/DDBJ whole genome shotgun (WGS) entry which is preliminary data.</text>
</comment>
<dbReference type="Gene3D" id="3.30.420.340">
    <property type="entry name" value="UvrC, RNAse H endonuclease domain"/>
    <property type="match status" value="1"/>
</dbReference>
<reference evidence="10 11" key="1">
    <citation type="submission" date="2020-08" db="EMBL/GenBank/DDBJ databases">
        <title>Genome public.</title>
        <authorList>
            <person name="Liu C."/>
            <person name="Sun Q."/>
        </authorList>
    </citation>
    <scope>NUCLEOTIDE SEQUENCE [LARGE SCALE GENOMIC DNA]</scope>
    <source>
        <strain evidence="10 11">New-7</strain>
    </source>
</reference>
<comment type="similarity">
    <text evidence="7">Belongs to the UvrC family.</text>
</comment>
<dbReference type="InterPro" id="IPR010994">
    <property type="entry name" value="RuvA_2-like"/>
</dbReference>
<dbReference type="PANTHER" id="PTHR30562">
    <property type="entry name" value="UVRC/OXIDOREDUCTASE"/>
    <property type="match status" value="1"/>
</dbReference>
<gene>
    <name evidence="7" type="primary">uvrC</name>
    <name evidence="10" type="ORF">H8S08_11495</name>
</gene>
<evidence type="ECO:0000259" key="9">
    <source>
        <dbReference type="PROSITE" id="PS50165"/>
    </source>
</evidence>
<dbReference type="Pfam" id="PF01541">
    <property type="entry name" value="GIY-YIG"/>
    <property type="match status" value="1"/>
</dbReference>
<dbReference type="Gene3D" id="3.40.1440.10">
    <property type="entry name" value="GIY-YIG endonuclease"/>
    <property type="match status" value="1"/>
</dbReference>
<dbReference type="SUPFAM" id="SSF47781">
    <property type="entry name" value="RuvA domain 2-like"/>
    <property type="match status" value="1"/>
</dbReference>
<dbReference type="InterPro" id="IPR001162">
    <property type="entry name" value="UvrC_RNase_H_dom"/>
</dbReference>
<keyword evidence="11" id="KW-1185">Reference proteome</keyword>
<evidence type="ECO:0000256" key="7">
    <source>
        <dbReference type="HAMAP-Rule" id="MF_00203"/>
    </source>
</evidence>
<evidence type="ECO:0000256" key="2">
    <source>
        <dbReference type="ARBA" id="ARBA00022763"/>
    </source>
</evidence>
<evidence type="ECO:0000313" key="11">
    <source>
        <dbReference type="Proteomes" id="UP000636891"/>
    </source>
</evidence>
<dbReference type="SMART" id="SM00465">
    <property type="entry name" value="GIYc"/>
    <property type="match status" value="1"/>
</dbReference>
<sequence length="615" mass="70046">MADSKRIAELKEKVALLPESPGIYQFLGADGRVIYVGKAKNLKRRVYSYFTSKANESAKVRVMVSRIADLRHTVVATENEAFLLENSMIKSLQPRYNILLKDDKTYPWIVIRNEPFPRVQSTRRRERDGSRYFGPYASVYIQKTVLDLVRSIHSLRTCSLNLSPEAIAKGKYSVCLEYHIGNCKGPCVGLQSETEYREGIELVTSLLRGDTRETTEYLRAKMVGAAAEMRFEEAAVYKKRIEALAAYQSKSVVVSNTLTNLDVFSLVVDDDAAYCNFMRIADGAVVNSFTVELKPGLEDRPQDILTYAISRIAEQLPGGRLSREAIVPLLPAQELFEGVTFTVPQRGDKLHLLELSERNSRLYRLEKLKQIEIKDPERHTNRILAALQKELHLSVPPRHIECFDNSNLQGTNPVASCVVFRDAKPARKEYRHFNIKTVVGANDFASMEEVIGRRYRRLLDEDAELPQLIVVDGGKGQLRFAYETLLRLGIADRVAIVGLAKRIEEVYFPHDSTPYYLDRNSEALKVLMHIRDEAHRFGITFHRKKRSLAFIKSELESIPTLGNRSVEKLLQRFRTLSRIRTASETELSELIGRQRAAEVIRYFREVPADGTKEGK</sequence>
<evidence type="ECO:0000256" key="6">
    <source>
        <dbReference type="ARBA" id="ARBA00023236"/>
    </source>
</evidence>
<dbReference type="InterPro" id="IPR004791">
    <property type="entry name" value="UvrC"/>
</dbReference>
<organism evidence="10 11">
    <name type="scientific">Alistipes hominis</name>
    <dbReference type="NCBI Taxonomy" id="2763015"/>
    <lineage>
        <taxon>Bacteria</taxon>
        <taxon>Pseudomonadati</taxon>
        <taxon>Bacteroidota</taxon>
        <taxon>Bacteroidia</taxon>
        <taxon>Bacteroidales</taxon>
        <taxon>Rikenellaceae</taxon>
        <taxon>Alistipes</taxon>
    </lineage>
</organism>
<dbReference type="Pfam" id="PF22920">
    <property type="entry name" value="UvrC_RNaseH"/>
    <property type="match status" value="1"/>
</dbReference>
<comment type="subunit">
    <text evidence="7">Interacts with UvrB in an incision complex.</text>
</comment>
<dbReference type="RefSeq" id="WP_118655339.1">
    <property type="nucleotide sequence ID" value="NZ_JACOOK010000007.1"/>
</dbReference>
<comment type="subcellular location">
    <subcellularLocation>
        <location evidence="7">Cytoplasm</location>
    </subcellularLocation>
</comment>
<comment type="function">
    <text evidence="7">The UvrABC repair system catalyzes the recognition and processing of DNA lesions. UvrC both incises the 5' and 3' sides of the lesion. The N-terminal half is responsible for the 3' incision and the C-terminal half is responsible for the 5' incision.</text>
</comment>
<dbReference type="InterPro" id="IPR000305">
    <property type="entry name" value="GIY-YIG_endonuc"/>
</dbReference>
<dbReference type="InterPro" id="IPR035901">
    <property type="entry name" value="GIY-YIG_endonuc_sf"/>
</dbReference>
<dbReference type="PROSITE" id="PS50165">
    <property type="entry name" value="UVRC"/>
    <property type="match status" value="1"/>
</dbReference>
<feature type="domain" description="GIY-YIG" evidence="8">
    <location>
        <begin position="19"/>
        <end position="98"/>
    </location>
</feature>
<evidence type="ECO:0000256" key="4">
    <source>
        <dbReference type="ARBA" id="ARBA00022881"/>
    </source>
</evidence>
<dbReference type="NCBIfam" id="TIGR00194">
    <property type="entry name" value="uvrC"/>
    <property type="match status" value="1"/>
</dbReference>
<keyword evidence="5 7" id="KW-0234">DNA repair</keyword>
<dbReference type="InterPro" id="IPR047296">
    <property type="entry name" value="GIY-YIG_UvrC_Cho"/>
</dbReference>
<protein>
    <recommendedName>
        <fullName evidence="7">UvrABC system protein C</fullName>
        <shortName evidence="7">Protein UvrC</shortName>
    </recommendedName>
    <alternativeName>
        <fullName evidence="7">Excinuclease ABC subunit C</fullName>
    </alternativeName>
</protein>
<dbReference type="SUPFAM" id="SSF82771">
    <property type="entry name" value="GIY-YIG endonuclease"/>
    <property type="match status" value="1"/>
</dbReference>
<dbReference type="Pfam" id="PF08459">
    <property type="entry name" value="UvrC_RNaseH_dom"/>
    <property type="match status" value="1"/>
</dbReference>
<dbReference type="SUPFAM" id="SSF46600">
    <property type="entry name" value="C-terminal UvrC-binding domain of UvrB"/>
    <property type="match status" value="1"/>
</dbReference>
<keyword evidence="3 7" id="KW-0228">DNA excision</keyword>
<dbReference type="CDD" id="cd10434">
    <property type="entry name" value="GIY-YIG_UvrC_Cho"/>
    <property type="match status" value="1"/>
</dbReference>
<feature type="domain" description="UvrC family homology region profile" evidence="9">
    <location>
        <begin position="339"/>
        <end position="485"/>
    </location>
</feature>
<accession>A0ABR7CPQ5</accession>
<dbReference type="EMBL" id="JACOOK010000007">
    <property type="protein sequence ID" value="MBC5617632.1"/>
    <property type="molecule type" value="Genomic_DNA"/>
</dbReference>
<dbReference type="InterPro" id="IPR036876">
    <property type="entry name" value="UVR_dom_sf"/>
</dbReference>
<dbReference type="Gene3D" id="1.10.150.20">
    <property type="entry name" value="5' to 3' exonuclease, C-terminal subdomain"/>
    <property type="match status" value="1"/>
</dbReference>
<dbReference type="PANTHER" id="PTHR30562:SF1">
    <property type="entry name" value="UVRABC SYSTEM PROTEIN C"/>
    <property type="match status" value="1"/>
</dbReference>
<dbReference type="Proteomes" id="UP000636891">
    <property type="component" value="Unassembled WGS sequence"/>
</dbReference>
<name>A0ABR7CPQ5_9BACT</name>
<dbReference type="HAMAP" id="MF_00203">
    <property type="entry name" value="UvrC"/>
    <property type="match status" value="1"/>
</dbReference>
<keyword evidence="1 7" id="KW-0963">Cytoplasm</keyword>
<evidence type="ECO:0000313" key="10">
    <source>
        <dbReference type="EMBL" id="MBC5617632.1"/>
    </source>
</evidence>
<evidence type="ECO:0000256" key="3">
    <source>
        <dbReference type="ARBA" id="ARBA00022769"/>
    </source>
</evidence>
<dbReference type="InterPro" id="IPR038476">
    <property type="entry name" value="UvrC_RNase_H_dom_sf"/>
</dbReference>
<keyword evidence="6 7" id="KW-0742">SOS response</keyword>